<dbReference type="EMBL" id="JADKYY010000001">
    <property type="protein sequence ID" value="MBF5026302.1"/>
    <property type="molecule type" value="Genomic_DNA"/>
</dbReference>
<dbReference type="InterPro" id="IPR010982">
    <property type="entry name" value="Lambda_DNA-bd_dom_sf"/>
</dbReference>
<protein>
    <submittedName>
        <fullName evidence="1">MarR family transcriptional regulator</fullName>
    </submittedName>
</protein>
<evidence type="ECO:0000313" key="2">
    <source>
        <dbReference type="Proteomes" id="UP000694480"/>
    </source>
</evidence>
<evidence type="ECO:0000313" key="1">
    <source>
        <dbReference type="EMBL" id="MBF5026302.1"/>
    </source>
</evidence>
<dbReference type="Proteomes" id="UP000694480">
    <property type="component" value="Unassembled WGS sequence"/>
</dbReference>
<gene>
    <name evidence="1" type="ORF">IC612_00635</name>
</gene>
<sequence>MIAVITGDIINSQHTDPELWVPALKQLFEGWGRSSVDWELYRGDEFQVRTEPTNVFWNFLAIKSLVKKNENLDVRISMGIGDQSYVATKITQCQGSAFTYSGRGLETIKKEGSTFHITTPNEKLSRELMLTLKWASLEFDRWTPALAEVIYELVHHTEITQDELAKKLQVTQSSISQRIKRANFDLLKETDGFFREKMDNLA</sequence>
<reference evidence="1" key="1">
    <citation type="submission" date="2020-11" db="EMBL/GenBank/DDBJ databases">
        <title>Genome seq and assembly of Planobacterium sp.</title>
        <authorList>
            <person name="Chhetri G."/>
        </authorList>
    </citation>
    <scope>NUCLEOTIDE SEQUENCE</scope>
    <source>
        <strain evidence="1">GCR5</strain>
    </source>
</reference>
<name>A0A931E794_9FLAO</name>
<dbReference type="Gene3D" id="1.10.260.40">
    <property type="entry name" value="lambda repressor-like DNA-binding domains"/>
    <property type="match status" value="1"/>
</dbReference>
<organism evidence="1 2">
    <name type="scientific">Planobacterium oryzisoli</name>
    <dbReference type="NCBI Taxonomy" id="2771435"/>
    <lineage>
        <taxon>Bacteria</taxon>
        <taxon>Pseudomonadati</taxon>
        <taxon>Bacteroidota</taxon>
        <taxon>Flavobacteriia</taxon>
        <taxon>Flavobacteriales</taxon>
        <taxon>Weeksellaceae</taxon>
        <taxon>Chryseobacterium group</taxon>
        <taxon>Chryseobacterium</taxon>
    </lineage>
</organism>
<dbReference type="AlphaFoldDB" id="A0A931E794"/>
<proteinExistence type="predicted"/>
<keyword evidence="2" id="KW-1185">Reference proteome</keyword>
<accession>A0A931E794</accession>
<dbReference type="GO" id="GO:0003677">
    <property type="term" value="F:DNA binding"/>
    <property type="evidence" value="ECO:0007669"/>
    <property type="project" value="InterPro"/>
</dbReference>
<comment type="caution">
    <text evidence="1">The sequence shown here is derived from an EMBL/GenBank/DDBJ whole genome shotgun (WGS) entry which is preliminary data.</text>
</comment>